<dbReference type="GO" id="GO:0006750">
    <property type="term" value="P:glutathione biosynthetic process"/>
    <property type="evidence" value="ECO:0007669"/>
    <property type="project" value="UniProtKB-KW"/>
</dbReference>
<evidence type="ECO:0000256" key="4">
    <source>
        <dbReference type="ARBA" id="ARBA00022679"/>
    </source>
</evidence>
<reference evidence="13 14" key="1">
    <citation type="submission" date="2017-10" db="EMBL/GenBank/DDBJ databases">
        <title>Bacillus sp. nov., a halophilic bacterium isolated from a Yangshapao Lake.</title>
        <authorList>
            <person name="Wang H."/>
        </authorList>
    </citation>
    <scope>NUCLEOTIDE SEQUENCE [LARGE SCALE GENOMIC DNA]</scope>
    <source>
        <strain evidence="13 14">YSP-3</strain>
    </source>
</reference>
<keyword evidence="14" id="KW-1185">Reference proteome</keyword>
<evidence type="ECO:0000313" key="14">
    <source>
        <dbReference type="Proteomes" id="UP000248066"/>
    </source>
</evidence>
<feature type="binding site" evidence="10">
    <location>
        <position position="446"/>
    </location>
    <ligand>
        <name>L-glutamate</name>
        <dbReference type="ChEBI" id="CHEBI:29985"/>
    </ligand>
</feature>
<dbReference type="Gene3D" id="1.10.246.130">
    <property type="match status" value="1"/>
</dbReference>
<dbReference type="RefSeq" id="WP_110521176.1">
    <property type="nucleotide sequence ID" value="NZ_PDOF01000003.1"/>
</dbReference>
<dbReference type="PRINTS" id="PR01210">
    <property type="entry name" value="GGTRANSPTASE"/>
</dbReference>
<dbReference type="InterPro" id="IPR029055">
    <property type="entry name" value="Ntn_hydrolases_N"/>
</dbReference>
<accession>A0A2W0HGH1</accession>
<comment type="caution">
    <text evidence="13">The sequence shown here is derived from an EMBL/GenBank/DDBJ whole genome shotgun (WGS) entry which is preliminary data.</text>
</comment>
<keyword evidence="11" id="KW-0317">Glutathione biosynthesis</keyword>
<comment type="subunit">
    <text evidence="11">This enzyme consists of two polypeptide chains, which are synthesized in precursor form from a single polypeptide.</text>
</comment>
<gene>
    <name evidence="13" type="primary">ggt</name>
    <name evidence="13" type="ORF">CR205_16095</name>
</gene>
<dbReference type="EC" id="3.4.19.13" evidence="11"/>
<comment type="pathway">
    <text evidence="11">Sulfur metabolism; glutathione metabolism.</text>
</comment>
<feature type="binding site" evidence="10">
    <location>
        <position position="112"/>
    </location>
    <ligand>
        <name>L-glutamate</name>
        <dbReference type="ChEBI" id="CHEBI:29985"/>
    </ligand>
</feature>
<feature type="active site" description="Nucleophile" evidence="9">
    <location>
        <position position="404"/>
    </location>
</feature>
<dbReference type="InterPro" id="IPR051792">
    <property type="entry name" value="GGT_bact"/>
</dbReference>
<proteinExistence type="inferred from homology"/>
<dbReference type="NCBIfam" id="TIGR00066">
    <property type="entry name" value="g_glut_trans"/>
    <property type="match status" value="1"/>
</dbReference>
<dbReference type="PROSITE" id="PS00462">
    <property type="entry name" value="G_GLU_TRANSPEPTIDASE"/>
    <property type="match status" value="1"/>
</dbReference>
<dbReference type="GO" id="GO:0006751">
    <property type="term" value="P:glutathione catabolic process"/>
    <property type="evidence" value="ECO:0007669"/>
    <property type="project" value="UniProtKB-UniRule"/>
</dbReference>
<dbReference type="SUPFAM" id="SSF56235">
    <property type="entry name" value="N-terminal nucleophile aminohydrolases (Ntn hydrolases)"/>
    <property type="match status" value="1"/>
</dbReference>
<dbReference type="AlphaFoldDB" id="A0A2W0HGH1"/>
<dbReference type="Proteomes" id="UP000248066">
    <property type="component" value="Unassembled WGS sequence"/>
</dbReference>
<evidence type="ECO:0000256" key="9">
    <source>
        <dbReference type="PIRSR" id="PIRSR600101-1"/>
    </source>
</evidence>
<evidence type="ECO:0000256" key="8">
    <source>
        <dbReference type="ARBA" id="ARBA00047417"/>
    </source>
</evidence>
<evidence type="ECO:0000313" key="13">
    <source>
        <dbReference type="EMBL" id="PYZ95899.1"/>
    </source>
</evidence>
<evidence type="ECO:0000256" key="7">
    <source>
        <dbReference type="ARBA" id="ARBA00023315"/>
    </source>
</evidence>
<evidence type="ECO:0000256" key="1">
    <source>
        <dbReference type="ARBA" id="ARBA00001049"/>
    </source>
</evidence>
<protein>
    <recommendedName>
        <fullName evidence="11">Glutathione hydrolase proenzyme</fullName>
        <ecNumber evidence="11">2.3.2.2</ecNumber>
        <ecNumber evidence="11">3.4.19.13</ecNumber>
    </recommendedName>
    <component>
        <recommendedName>
            <fullName evidence="11">Glutathione hydrolase large chain</fullName>
        </recommendedName>
    </component>
    <component>
        <recommendedName>
            <fullName evidence="11">Glutathione hydrolase small chain</fullName>
        </recommendedName>
    </component>
</protein>
<comment type="catalytic activity">
    <reaction evidence="2 11">
        <text>glutathione + H2O = L-cysteinylglycine + L-glutamate</text>
        <dbReference type="Rhea" id="RHEA:28807"/>
        <dbReference type="ChEBI" id="CHEBI:15377"/>
        <dbReference type="ChEBI" id="CHEBI:29985"/>
        <dbReference type="ChEBI" id="CHEBI:57925"/>
        <dbReference type="ChEBI" id="CHEBI:61694"/>
        <dbReference type="EC" id="3.4.19.13"/>
    </reaction>
</comment>
<name>A0A2W0HGH1_9BACI</name>
<comment type="PTM">
    <text evidence="11">Cleaved by autocatalysis into a large and a small subunit.</text>
</comment>
<dbReference type="PANTHER" id="PTHR43199:SF1">
    <property type="entry name" value="GLUTATHIONE HYDROLASE PROENZYME"/>
    <property type="match status" value="1"/>
</dbReference>
<dbReference type="GO" id="GO:0103068">
    <property type="term" value="F:leukotriene C4 gamma-glutamyl transferase activity"/>
    <property type="evidence" value="ECO:0007669"/>
    <property type="project" value="UniProtKB-EC"/>
</dbReference>
<dbReference type="Pfam" id="PF01019">
    <property type="entry name" value="G_glu_transpept"/>
    <property type="match status" value="1"/>
</dbReference>
<dbReference type="OrthoDB" id="9781342at2"/>
<keyword evidence="5 11" id="KW-0378">Hydrolase</keyword>
<dbReference type="InterPro" id="IPR043137">
    <property type="entry name" value="GGT_ssub_C"/>
</dbReference>
<keyword evidence="12" id="KW-0732">Signal</keyword>
<feature type="binding site" evidence="10">
    <location>
        <begin position="465"/>
        <end position="466"/>
    </location>
    <ligand>
        <name>L-glutamate</name>
        <dbReference type="ChEBI" id="CHEBI:29985"/>
    </ligand>
</feature>
<dbReference type="EMBL" id="PDOF01000003">
    <property type="protein sequence ID" value="PYZ95899.1"/>
    <property type="molecule type" value="Genomic_DNA"/>
</dbReference>
<dbReference type="UniPathway" id="UPA00204"/>
<dbReference type="GO" id="GO:0036374">
    <property type="term" value="F:glutathione hydrolase activity"/>
    <property type="evidence" value="ECO:0007669"/>
    <property type="project" value="UniProtKB-UniRule"/>
</dbReference>
<keyword evidence="6 11" id="KW-0865">Zymogen</keyword>
<keyword evidence="4 11" id="KW-0808">Transferase</keyword>
<dbReference type="PANTHER" id="PTHR43199">
    <property type="entry name" value="GLUTATHIONE HYDROLASE"/>
    <property type="match status" value="1"/>
</dbReference>
<dbReference type="InterPro" id="IPR000101">
    <property type="entry name" value="GGT_peptidase"/>
</dbReference>
<keyword evidence="7 11" id="KW-0012">Acyltransferase</keyword>
<evidence type="ECO:0000256" key="12">
    <source>
        <dbReference type="SAM" id="SignalP"/>
    </source>
</evidence>
<feature type="signal peptide" evidence="12">
    <location>
        <begin position="1"/>
        <end position="28"/>
    </location>
</feature>
<evidence type="ECO:0000256" key="6">
    <source>
        <dbReference type="ARBA" id="ARBA00023145"/>
    </source>
</evidence>
<dbReference type="Gene3D" id="3.60.20.40">
    <property type="match status" value="1"/>
</dbReference>
<evidence type="ECO:0000256" key="3">
    <source>
        <dbReference type="ARBA" id="ARBA00009381"/>
    </source>
</evidence>
<dbReference type="InterPro" id="IPR055262">
    <property type="entry name" value="GGT_CS"/>
</dbReference>
<evidence type="ECO:0000256" key="5">
    <source>
        <dbReference type="ARBA" id="ARBA00022801"/>
    </source>
</evidence>
<organism evidence="13 14">
    <name type="scientific">Alteribacter lacisalsi</name>
    <dbReference type="NCBI Taxonomy" id="2045244"/>
    <lineage>
        <taxon>Bacteria</taxon>
        <taxon>Bacillati</taxon>
        <taxon>Bacillota</taxon>
        <taxon>Bacilli</taxon>
        <taxon>Bacillales</taxon>
        <taxon>Bacillaceae</taxon>
        <taxon>Alteribacter</taxon>
    </lineage>
</organism>
<comment type="catalytic activity">
    <reaction evidence="1 11">
        <text>an S-substituted glutathione + H2O = an S-substituted L-cysteinylglycine + L-glutamate</text>
        <dbReference type="Rhea" id="RHEA:59468"/>
        <dbReference type="ChEBI" id="CHEBI:15377"/>
        <dbReference type="ChEBI" id="CHEBI:29985"/>
        <dbReference type="ChEBI" id="CHEBI:90779"/>
        <dbReference type="ChEBI" id="CHEBI:143103"/>
        <dbReference type="EC" id="3.4.19.13"/>
    </reaction>
</comment>
<evidence type="ECO:0000256" key="10">
    <source>
        <dbReference type="PIRSR" id="PIRSR600101-2"/>
    </source>
</evidence>
<comment type="similarity">
    <text evidence="3 11">Belongs to the gamma-glutamyltransferase family.</text>
</comment>
<dbReference type="InterPro" id="IPR043138">
    <property type="entry name" value="GGT_lsub"/>
</dbReference>
<evidence type="ECO:0000256" key="2">
    <source>
        <dbReference type="ARBA" id="ARBA00001089"/>
    </source>
</evidence>
<dbReference type="EC" id="2.3.2.2" evidence="11"/>
<feature type="chain" id="PRO_5015992006" description="Glutathione hydrolase proenzyme" evidence="12">
    <location>
        <begin position="29"/>
        <end position="596"/>
    </location>
</feature>
<evidence type="ECO:0000256" key="11">
    <source>
        <dbReference type="RuleBase" id="RU368036"/>
    </source>
</evidence>
<feature type="binding site" evidence="10">
    <location>
        <position position="488"/>
    </location>
    <ligand>
        <name>L-glutamate</name>
        <dbReference type="ChEBI" id="CHEBI:29985"/>
    </ligand>
</feature>
<sequence>MKLKKKGLTKAVTAITAAALLFATPFHAEARNYDGDVDNVATGTDGMVSTSHPIASQVGADVLNRGGNAVDAAVAIQYALNVVEPMMSGIGGGGFMMVYDADEDDVTIVNSRERAPAGAEPDMFLDENGNPIPFQERVRHGNAVGVPGTLKGLEEALDRWGSRPRQQLITPAVQLAQKGFEVDAQLASAIVSNEEKLSLTPAADVFLPDGEPVQEGDVLVQADLADTLKRIRSHGADVFYYGEIADAIAETVQEFGGSMTSEDLANYELSIDEPVYGNYKDFSIASMPPPSSGGTFLIQMLKILEDFDLGQYDVRSFEKYHLLSETMRLAYADRAAYAGDPEFVDVPVNGLLHPDYIAERRDLISLDSVMEDIEPGDPWAYENGDPDYDVEAGAHDVDNNPGETTHFTVADRWGNVVSYTSTIEQVFGSGIMVDGYGLLLNNELTDFDAVPGGANQVEPNKRPLSSMTPTMILDEDGKPVATLGSPGGPRIITAVLQVFLNIAEYGMDLEEAVAEPRIYNTHTTETWWEEGVPADVRAEMTALGHRLQSSPNLVGNVQALQIDYDIGEFYGVADERRDGAAIGINRPGNRGGGGNR</sequence>
<comment type="catalytic activity">
    <reaction evidence="8 11">
        <text>an N-terminal (5-L-glutamyl)-[peptide] + an alpha-amino acid = 5-L-glutamyl amino acid + an N-terminal L-alpha-aminoacyl-[peptide]</text>
        <dbReference type="Rhea" id="RHEA:23904"/>
        <dbReference type="Rhea" id="RHEA-COMP:9780"/>
        <dbReference type="Rhea" id="RHEA-COMP:9795"/>
        <dbReference type="ChEBI" id="CHEBI:77644"/>
        <dbReference type="ChEBI" id="CHEBI:78597"/>
        <dbReference type="ChEBI" id="CHEBI:78599"/>
        <dbReference type="ChEBI" id="CHEBI:78608"/>
        <dbReference type="EC" id="2.3.2.2"/>
    </reaction>
</comment>